<name>C6TKY1_SOYBN</name>
<reference evidence="1" key="1">
    <citation type="submission" date="2009-08" db="EMBL/GenBank/DDBJ databases">
        <authorList>
            <person name="Cheung F."/>
            <person name="Xiao Y."/>
            <person name="Chan A."/>
            <person name="Moskal W."/>
            <person name="Town C.D."/>
        </authorList>
    </citation>
    <scope>NUCLEOTIDE SEQUENCE</scope>
</reference>
<dbReference type="AlphaFoldDB" id="C6TKY1"/>
<accession>C6TKY1</accession>
<organism evidence="1">
    <name type="scientific">Glycine max</name>
    <name type="common">Soybean</name>
    <name type="synonym">Glycine hispida</name>
    <dbReference type="NCBI Taxonomy" id="3847"/>
    <lineage>
        <taxon>Eukaryota</taxon>
        <taxon>Viridiplantae</taxon>
        <taxon>Streptophyta</taxon>
        <taxon>Embryophyta</taxon>
        <taxon>Tracheophyta</taxon>
        <taxon>Spermatophyta</taxon>
        <taxon>Magnoliopsida</taxon>
        <taxon>eudicotyledons</taxon>
        <taxon>Gunneridae</taxon>
        <taxon>Pentapetalae</taxon>
        <taxon>rosids</taxon>
        <taxon>fabids</taxon>
        <taxon>Fabales</taxon>
        <taxon>Fabaceae</taxon>
        <taxon>Papilionoideae</taxon>
        <taxon>50 kb inversion clade</taxon>
        <taxon>NPAAA clade</taxon>
        <taxon>indigoferoid/millettioid clade</taxon>
        <taxon>Phaseoleae</taxon>
        <taxon>Glycine</taxon>
        <taxon>Glycine subgen. Soja</taxon>
    </lineage>
</organism>
<sequence>MQATSKGEMVRLSFLVVDDSTKESGMQILNNVFGCSRMLVLVGKRYFSFGSCNVSEDDAISGIFVTNTKNGFL</sequence>
<dbReference type="EMBL" id="BT098354">
    <property type="protein sequence ID" value="ACU23571.1"/>
    <property type="molecule type" value="mRNA"/>
</dbReference>
<evidence type="ECO:0000313" key="1">
    <source>
        <dbReference type="EMBL" id="ACU23571.1"/>
    </source>
</evidence>
<proteinExistence type="evidence at transcript level"/>
<protein>
    <submittedName>
        <fullName evidence="1">Uncharacterized protein</fullName>
    </submittedName>
</protein>